<dbReference type="EMBL" id="MHIY01000013">
    <property type="protein sequence ID" value="OGY59875.1"/>
    <property type="molecule type" value="Genomic_DNA"/>
</dbReference>
<dbReference type="InterPro" id="IPR050696">
    <property type="entry name" value="FtsA/MreB"/>
</dbReference>
<comment type="caution">
    <text evidence="1">The sequence shown here is derived from an EMBL/GenBank/DDBJ whole genome shotgun (WGS) entry which is preliminary data.</text>
</comment>
<gene>
    <name evidence="1" type="ORF">A3B23_00015</name>
</gene>
<name>A0A1G1Z5J3_9BACT</name>
<dbReference type="PIRSF" id="PIRSF019169">
    <property type="entry name" value="PilM"/>
    <property type="match status" value="1"/>
</dbReference>
<evidence type="ECO:0000313" key="1">
    <source>
        <dbReference type="EMBL" id="OGY59875.1"/>
    </source>
</evidence>
<evidence type="ECO:0008006" key="3">
    <source>
        <dbReference type="Google" id="ProtNLM"/>
    </source>
</evidence>
<dbReference type="InterPro" id="IPR005883">
    <property type="entry name" value="PilM"/>
</dbReference>
<dbReference type="Gene3D" id="3.30.420.40">
    <property type="match status" value="2"/>
</dbReference>
<dbReference type="AlphaFoldDB" id="A0A1G1Z5J3"/>
<dbReference type="Pfam" id="PF11104">
    <property type="entry name" value="PilM_2"/>
    <property type="match status" value="1"/>
</dbReference>
<dbReference type="Proteomes" id="UP000178744">
    <property type="component" value="Unassembled WGS sequence"/>
</dbReference>
<dbReference type="NCBIfam" id="TIGR01175">
    <property type="entry name" value="pilM"/>
    <property type="match status" value="1"/>
</dbReference>
<protein>
    <recommendedName>
        <fullName evidence="3">SHS2 domain-containing protein</fullName>
    </recommendedName>
</protein>
<dbReference type="STRING" id="1797690.A3B23_00015"/>
<sequence length="359" mass="39312">MFRFFKSAMGRKSCLGVDIGTTSIKIVELEGKKGEKPMLKNYGALEGYGYLDRVNNAIQTSGLKMFDSDVKELLKILLKKVNPGTTEVVASIPPFSVFTTLLDIPMMSPQETAQAINYQARAFVPLPLTEVTIDWIPVSEYADERGIKKQQIFLISVPNEQIVKYKQIFSDVGLNLRTLEIEGLSLARLLTSGDPTLTMVVDIGGRSTSISVCAGGFLRYSAQIDFSGGSMTQAIASGLNISVQRAEELKKQRGLVGTGGEFELSTLMSPFLDVILSEVRRVKNNYERNYKGNIERIMLAGGGANLKGIESYVQKEFGLPTLKADPSQKVVYPPNISPLVSEIGAPFSVSFGLALREFI</sequence>
<dbReference type="SUPFAM" id="SSF53067">
    <property type="entry name" value="Actin-like ATPase domain"/>
    <property type="match status" value="2"/>
</dbReference>
<evidence type="ECO:0000313" key="2">
    <source>
        <dbReference type="Proteomes" id="UP000178744"/>
    </source>
</evidence>
<dbReference type="InterPro" id="IPR043129">
    <property type="entry name" value="ATPase_NBD"/>
</dbReference>
<reference evidence="1 2" key="1">
    <citation type="journal article" date="2016" name="Nat. Commun.">
        <title>Thousands of microbial genomes shed light on interconnected biogeochemical processes in an aquifer system.</title>
        <authorList>
            <person name="Anantharaman K."/>
            <person name="Brown C.T."/>
            <person name="Hug L.A."/>
            <person name="Sharon I."/>
            <person name="Castelle C.J."/>
            <person name="Probst A.J."/>
            <person name="Thomas B.C."/>
            <person name="Singh A."/>
            <person name="Wilkins M.J."/>
            <person name="Karaoz U."/>
            <person name="Brodie E.L."/>
            <person name="Williams K.H."/>
            <person name="Hubbard S.S."/>
            <person name="Banfield J.F."/>
        </authorList>
    </citation>
    <scope>NUCLEOTIDE SEQUENCE [LARGE SCALE GENOMIC DNA]</scope>
</reference>
<dbReference type="CDD" id="cd24049">
    <property type="entry name" value="ASKHA_NBD_PilM"/>
    <property type="match status" value="1"/>
</dbReference>
<dbReference type="PANTHER" id="PTHR32432">
    <property type="entry name" value="CELL DIVISION PROTEIN FTSA-RELATED"/>
    <property type="match status" value="1"/>
</dbReference>
<accession>A0A1G1Z5J3</accession>
<dbReference type="PANTHER" id="PTHR32432:SF3">
    <property type="entry name" value="ETHANOLAMINE UTILIZATION PROTEIN EUTJ"/>
    <property type="match status" value="1"/>
</dbReference>
<proteinExistence type="predicted"/>
<dbReference type="Gene3D" id="3.30.1490.300">
    <property type="match status" value="1"/>
</dbReference>
<organism evidence="1 2">
    <name type="scientific">Candidatus Colwellbacteria bacterium RIFCSPLOWO2_01_FULL_48_10</name>
    <dbReference type="NCBI Taxonomy" id="1797690"/>
    <lineage>
        <taxon>Bacteria</taxon>
        <taxon>Candidatus Colwelliibacteriota</taxon>
    </lineage>
</organism>